<dbReference type="EMBL" id="BAAATA010000029">
    <property type="protein sequence ID" value="GAA2501092.1"/>
    <property type="molecule type" value="Genomic_DNA"/>
</dbReference>
<name>A0ABP5ZPH1_9ACTN</name>
<evidence type="ECO:0000313" key="2">
    <source>
        <dbReference type="Proteomes" id="UP001501358"/>
    </source>
</evidence>
<evidence type="ECO:0000313" key="1">
    <source>
        <dbReference type="EMBL" id="GAA2501092.1"/>
    </source>
</evidence>
<keyword evidence="2" id="KW-1185">Reference proteome</keyword>
<organism evidence="1 2">
    <name type="scientific">Streptomyces thermolineatus</name>
    <dbReference type="NCBI Taxonomy" id="44033"/>
    <lineage>
        <taxon>Bacteria</taxon>
        <taxon>Bacillati</taxon>
        <taxon>Actinomycetota</taxon>
        <taxon>Actinomycetes</taxon>
        <taxon>Kitasatosporales</taxon>
        <taxon>Streptomycetaceae</taxon>
        <taxon>Streptomyces</taxon>
    </lineage>
</organism>
<protein>
    <submittedName>
        <fullName evidence="1">Uncharacterized protein</fullName>
    </submittedName>
</protein>
<gene>
    <name evidence="1" type="ORF">GCM10010406_42020</name>
</gene>
<proteinExistence type="predicted"/>
<dbReference type="Proteomes" id="UP001501358">
    <property type="component" value="Unassembled WGS sequence"/>
</dbReference>
<comment type="caution">
    <text evidence="1">The sequence shown here is derived from an EMBL/GenBank/DDBJ whole genome shotgun (WGS) entry which is preliminary data.</text>
</comment>
<accession>A0ABP5ZPH1</accession>
<sequence>MPAGVLAGAGVLAAVLAAVLLRDMAGRAGLRVFARGLPQMLPVVFPRPVRTRLGHGS</sequence>
<reference evidence="2" key="1">
    <citation type="journal article" date="2019" name="Int. J. Syst. Evol. Microbiol.">
        <title>The Global Catalogue of Microorganisms (GCM) 10K type strain sequencing project: providing services to taxonomists for standard genome sequencing and annotation.</title>
        <authorList>
            <consortium name="The Broad Institute Genomics Platform"/>
            <consortium name="The Broad Institute Genome Sequencing Center for Infectious Disease"/>
            <person name="Wu L."/>
            <person name="Ma J."/>
        </authorList>
    </citation>
    <scope>NUCLEOTIDE SEQUENCE [LARGE SCALE GENOMIC DNA]</scope>
    <source>
        <strain evidence="2">JCM 6307</strain>
    </source>
</reference>